<organism evidence="2 3">
    <name type="scientific">Danionella cerebrum</name>
    <dbReference type="NCBI Taxonomy" id="2873325"/>
    <lineage>
        <taxon>Eukaryota</taxon>
        <taxon>Metazoa</taxon>
        <taxon>Chordata</taxon>
        <taxon>Craniata</taxon>
        <taxon>Vertebrata</taxon>
        <taxon>Euteleostomi</taxon>
        <taxon>Actinopterygii</taxon>
        <taxon>Neopterygii</taxon>
        <taxon>Teleostei</taxon>
        <taxon>Ostariophysi</taxon>
        <taxon>Cypriniformes</taxon>
        <taxon>Danionidae</taxon>
        <taxon>Danioninae</taxon>
        <taxon>Danionella</taxon>
    </lineage>
</organism>
<comment type="caution">
    <text evidence="2">The sequence shown here is derived from an EMBL/GenBank/DDBJ whole genome shotgun (WGS) entry which is preliminary data.</text>
</comment>
<evidence type="ECO:0000313" key="3">
    <source>
        <dbReference type="Proteomes" id="UP000316079"/>
    </source>
</evidence>
<dbReference type="AlphaFoldDB" id="A0A553RC27"/>
<protein>
    <submittedName>
        <fullName evidence="2">Uncharacterized protein</fullName>
    </submittedName>
</protein>
<dbReference type="OrthoDB" id="8943762at2759"/>
<evidence type="ECO:0000256" key="1">
    <source>
        <dbReference type="SAM" id="MobiDB-lite"/>
    </source>
</evidence>
<sequence length="252" mass="26944">MGMVDSVLPLVSSHFHCPGVAFVCFYTLQLFSKGSTMGAKLSRKKDEAVIGVESSAPEESVDNILENKEQIYSEDDVQEETQPTQSAPESSMNILDSFAQAVGETVLEPITAPVEDVVNKGIEAMQFALASVSLVEKESPTPDEDTQQMSEPIDDVSGSNVPQELGLLDNLPQCPISEALASAALSSEMDEGDCSNQTPRGKDLMKCEEKVETPSLDALHCKVIHGSTNPNSDSFFSVEGLGQSADDAVNLL</sequence>
<keyword evidence="3" id="KW-1185">Reference proteome</keyword>
<dbReference type="EMBL" id="SRMA01025046">
    <property type="protein sequence ID" value="TRY99716.1"/>
    <property type="molecule type" value="Genomic_DNA"/>
</dbReference>
<proteinExistence type="predicted"/>
<accession>A0A553RC27</accession>
<evidence type="ECO:0000313" key="2">
    <source>
        <dbReference type="EMBL" id="TRY99716.1"/>
    </source>
</evidence>
<gene>
    <name evidence="2" type="ORF">DNTS_016532</name>
</gene>
<name>A0A553RC27_9TELE</name>
<feature type="region of interest" description="Disordered" evidence="1">
    <location>
        <begin position="137"/>
        <end position="157"/>
    </location>
</feature>
<reference evidence="2 3" key="1">
    <citation type="journal article" date="2019" name="Sci. Data">
        <title>Hybrid genome assembly and annotation of Danionella translucida.</title>
        <authorList>
            <person name="Kadobianskyi M."/>
            <person name="Schulze L."/>
            <person name="Schuelke M."/>
            <person name="Judkewitz B."/>
        </authorList>
    </citation>
    <scope>NUCLEOTIDE SEQUENCE [LARGE SCALE GENOMIC DNA]</scope>
    <source>
        <strain evidence="2 3">Bolton</strain>
    </source>
</reference>
<dbReference type="Proteomes" id="UP000316079">
    <property type="component" value="Unassembled WGS sequence"/>
</dbReference>